<dbReference type="EMBL" id="UINC01046373">
    <property type="protein sequence ID" value="SVB54305.1"/>
    <property type="molecule type" value="Genomic_DNA"/>
</dbReference>
<gene>
    <name evidence="1" type="ORF">METZ01_LOCUS207159</name>
</gene>
<feature type="non-terminal residue" evidence="1">
    <location>
        <position position="31"/>
    </location>
</feature>
<protein>
    <submittedName>
        <fullName evidence="1">Uncharacterized protein</fullName>
    </submittedName>
</protein>
<organism evidence="1">
    <name type="scientific">marine metagenome</name>
    <dbReference type="NCBI Taxonomy" id="408172"/>
    <lineage>
        <taxon>unclassified sequences</taxon>
        <taxon>metagenomes</taxon>
        <taxon>ecological metagenomes</taxon>
    </lineage>
</organism>
<reference evidence="1" key="1">
    <citation type="submission" date="2018-05" db="EMBL/GenBank/DDBJ databases">
        <authorList>
            <person name="Lanie J.A."/>
            <person name="Ng W.-L."/>
            <person name="Kazmierczak K.M."/>
            <person name="Andrzejewski T.M."/>
            <person name="Davidsen T.M."/>
            <person name="Wayne K.J."/>
            <person name="Tettelin H."/>
            <person name="Glass J.I."/>
            <person name="Rusch D."/>
            <person name="Podicherti R."/>
            <person name="Tsui H.-C.T."/>
            <person name="Winkler M.E."/>
        </authorList>
    </citation>
    <scope>NUCLEOTIDE SEQUENCE</scope>
</reference>
<accession>A0A382EV32</accession>
<dbReference type="AlphaFoldDB" id="A0A382EV32"/>
<name>A0A382EV32_9ZZZZ</name>
<proteinExistence type="predicted"/>
<evidence type="ECO:0000313" key="1">
    <source>
        <dbReference type="EMBL" id="SVB54305.1"/>
    </source>
</evidence>
<sequence length="31" mass="3591">MKFTHHNEPTGISTFNPPLTLYSKLLKINTF</sequence>